<name>A0ABR2LTZ1_9ASPA</name>
<gene>
    <name evidence="1" type="ORF">KSP40_PGU020716</name>
</gene>
<dbReference type="Proteomes" id="UP001412067">
    <property type="component" value="Unassembled WGS sequence"/>
</dbReference>
<reference evidence="1 2" key="1">
    <citation type="journal article" date="2022" name="Nat. Plants">
        <title>Genomes of leafy and leafless Platanthera orchids illuminate the evolution of mycoheterotrophy.</title>
        <authorList>
            <person name="Li M.H."/>
            <person name="Liu K.W."/>
            <person name="Li Z."/>
            <person name="Lu H.C."/>
            <person name="Ye Q.L."/>
            <person name="Zhang D."/>
            <person name="Wang J.Y."/>
            <person name="Li Y.F."/>
            <person name="Zhong Z.M."/>
            <person name="Liu X."/>
            <person name="Yu X."/>
            <person name="Liu D.K."/>
            <person name="Tu X.D."/>
            <person name="Liu B."/>
            <person name="Hao Y."/>
            <person name="Liao X.Y."/>
            <person name="Jiang Y.T."/>
            <person name="Sun W.H."/>
            <person name="Chen J."/>
            <person name="Chen Y.Q."/>
            <person name="Ai Y."/>
            <person name="Zhai J.W."/>
            <person name="Wu S.S."/>
            <person name="Zhou Z."/>
            <person name="Hsiao Y.Y."/>
            <person name="Wu W.L."/>
            <person name="Chen Y.Y."/>
            <person name="Lin Y.F."/>
            <person name="Hsu J.L."/>
            <person name="Li C.Y."/>
            <person name="Wang Z.W."/>
            <person name="Zhao X."/>
            <person name="Zhong W.Y."/>
            <person name="Ma X.K."/>
            <person name="Ma L."/>
            <person name="Huang J."/>
            <person name="Chen G.Z."/>
            <person name="Huang M.Z."/>
            <person name="Huang L."/>
            <person name="Peng D.H."/>
            <person name="Luo Y.B."/>
            <person name="Zou S.Q."/>
            <person name="Chen S.P."/>
            <person name="Lan S."/>
            <person name="Tsai W.C."/>
            <person name="Van de Peer Y."/>
            <person name="Liu Z.J."/>
        </authorList>
    </citation>
    <scope>NUCLEOTIDE SEQUENCE [LARGE SCALE GENOMIC DNA]</scope>
    <source>
        <strain evidence="1">Lor288</strain>
    </source>
</reference>
<accession>A0ABR2LTZ1</accession>
<evidence type="ECO:0000313" key="1">
    <source>
        <dbReference type="EMBL" id="KAK8950403.1"/>
    </source>
</evidence>
<sequence>MESLHRSESSGAAAPLELSLKPVIESAAMEAIWDAGMSVFLLLCMSLSRFGRTLPALDSRVVVDAALQLSHFLRAAALLPAAGGGFLPLPAPKCCLAERQQKQLHAAVLPFRQTGP</sequence>
<evidence type="ECO:0000313" key="2">
    <source>
        <dbReference type="Proteomes" id="UP001412067"/>
    </source>
</evidence>
<keyword evidence="2" id="KW-1185">Reference proteome</keyword>
<proteinExistence type="predicted"/>
<protein>
    <submittedName>
        <fullName evidence="1">Uncharacterized protein</fullName>
    </submittedName>
</protein>
<comment type="caution">
    <text evidence="1">The sequence shown here is derived from an EMBL/GenBank/DDBJ whole genome shotgun (WGS) entry which is preliminary data.</text>
</comment>
<dbReference type="EMBL" id="JBBWWR010000015">
    <property type="protein sequence ID" value="KAK8950403.1"/>
    <property type="molecule type" value="Genomic_DNA"/>
</dbReference>
<organism evidence="1 2">
    <name type="scientific">Platanthera guangdongensis</name>
    <dbReference type="NCBI Taxonomy" id="2320717"/>
    <lineage>
        <taxon>Eukaryota</taxon>
        <taxon>Viridiplantae</taxon>
        <taxon>Streptophyta</taxon>
        <taxon>Embryophyta</taxon>
        <taxon>Tracheophyta</taxon>
        <taxon>Spermatophyta</taxon>
        <taxon>Magnoliopsida</taxon>
        <taxon>Liliopsida</taxon>
        <taxon>Asparagales</taxon>
        <taxon>Orchidaceae</taxon>
        <taxon>Orchidoideae</taxon>
        <taxon>Orchideae</taxon>
        <taxon>Orchidinae</taxon>
        <taxon>Platanthera</taxon>
    </lineage>
</organism>